<evidence type="ECO:0000313" key="3">
    <source>
        <dbReference type="Proteomes" id="UP000193144"/>
    </source>
</evidence>
<sequence length="159" mass="17423">MLTPVPAAGLRPGFCAMTSRLGGNPTGRKAGGPRQRGPMRAERYRNDRRRSKKEGKREGRQTPAGVDVREFPPRHSWTSIWAPAGLSVTHPIRPSRQPRGPVKCQRPPSTPVAEYSHLCSYAQLPGTLVSYVSAVCGKNSAAGFSYLLCPFTWHVDLVT</sequence>
<dbReference type="EMBL" id="MCFA01000086">
    <property type="protein sequence ID" value="ORY09434.1"/>
    <property type="molecule type" value="Genomic_DNA"/>
</dbReference>
<organism evidence="2 3">
    <name type="scientific">Clohesyomyces aquaticus</name>
    <dbReference type="NCBI Taxonomy" id="1231657"/>
    <lineage>
        <taxon>Eukaryota</taxon>
        <taxon>Fungi</taxon>
        <taxon>Dikarya</taxon>
        <taxon>Ascomycota</taxon>
        <taxon>Pezizomycotina</taxon>
        <taxon>Dothideomycetes</taxon>
        <taxon>Pleosporomycetidae</taxon>
        <taxon>Pleosporales</taxon>
        <taxon>Lindgomycetaceae</taxon>
        <taxon>Clohesyomyces</taxon>
    </lineage>
</organism>
<proteinExistence type="predicted"/>
<evidence type="ECO:0000313" key="2">
    <source>
        <dbReference type="EMBL" id="ORY09434.1"/>
    </source>
</evidence>
<dbReference type="AlphaFoldDB" id="A0A1Y1ZGX8"/>
<accession>A0A1Y1ZGX8</accession>
<name>A0A1Y1ZGX8_9PLEO</name>
<comment type="caution">
    <text evidence="2">The sequence shown here is derived from an EMBL/GenBank/DDBJ whole genome shotgun (WGS) entry which is preliminary data.</text>
</comment>
<gene>
    <name evidence="2" type="ORF">BCR34DRAFT_371277</name>
</gene>
<protein>
    <submittedName>
        <fullName evidence="2">Uncharacterized protein</fullName>
    </submittedName>
</protein>
<feature type="region of interest" description="Disordered" evidence="1">
    <location>
        <begin position="1"/>
        <end position="71"/>
    </location>
</feature>
<keyword evidence="3" id="KW-1185">Reference proteome</keyword>
<dbReference type="Proteomes" id="UP000193144">
    <property type="component" value="Unassembled WGS sequence"/>
</dbReference>
<evidence type="ECO:0000256" key="1">
    <source>
        <dbReference type="SAM" id="MobiDB-lite"/>
    </source>
</evidence>
<reference evidence="2 3" key="1">
    <citation type="submission" date="2016-07" db="EMBL/GenBank/DDBJ databases">
        <title>Pervasive Adenine N6-methylation of Active Genes in Fungi.</title>
        <authorList>
            <consortium name="DOE Joint Genome Institute"/>
            <person name="Mondo S.J."/>
            <person name="Dannebaum R.O."/>
            <person name="Kuo R.C."/>
            <person name="Labutti K."/>
            <person name="Haridas S."/>
            <person name="Kuo A."/>
            <person name="Salamov A."/>
            <person name="Ahrendt S.R."/>
            <person name="Lipzen A."/>
            <person name="Sullivan W."/>
            <person name="Andreopoulos W.B."/>
            <person name="Clum A."/>
            <person name="Lindquist E."/>
            <person name="Daum C."/>
            <person name="Ramamoorthy G.K."/>
            <person name="Gryganskyi A."/>
            <person name="Culley D."/>
            <person name="Magnuson J.K."/>
            <person name="James T.Y."/>
            <person name="O'Malley M.A."/>
            <person name="Stajich J.E."/>
            <person name="Spatafora J.W."/>
            <person name="Visel A."/>
            <person name="Grigoriev I.V."/>
        </authorList>
    </citation>
    <scope>NUCLEOTIDE SEQUENCE [LARGE SCALE GENOMIC DNA]</scope>
    <source>
        <strain evidence="2 3">CBS 115471</strain>
    </source>
</reference>